<evidence type="ECO:0000259" key="9">
    <source>
        <dbReference type="PROSITE" id="PS50280"/>
    </source>
</evidence>
<evidence type="ECO:0000256" key="3">
    <source>
        <dbReference type="ARBA" id="ARBA00022603"/>
    </source>
</evidence>
<keyword evidence="6" id="KW-0479">Metal-binding</keyword>
<evidence type="ECO:0000256" key="1">
    <source>
        <dbReference type="ARBA" id="ARBA00004286"/>
    </source>
</evidence>
<dbReference type="Gene3D" id="2.170.270.10">
    <property type="entry name" value="SET domain"/>
    <property type="match status" value="1"/>
</dbReference>
<dbReference type="SUPFAM" id="SSF82199">
    <property type="entry name" value="SET domain"/>
    <property type="match status" value="1"/>
</dbReference>
<feature type="domain" description="Pre-SET" evidence="10">
    <location>
        <begin position="333"/>
        <end position="401"/>
    </location>
</feature>
<evidence type="ECO:0000256" key="6">
    <source>
        <dbReference type="ARBA" id="ARBA00022723"/>
    </source>
</evidence>
<evidence type="ECO:0000256" key="7">
    <source>
        <dbReference type="ARBA" id="ARBA00022833"/>
    </source>
</evidence>
<dbReference type="PROSITE" id="PS50868">
    <property type="entry name" value="POST_SET"/>
    <property type="match status" value="1"/>
</dbReference>
<dbReference type="InterPro" id="IPR050973">
    <property type="entry name" value="H3K9_Histone-Lys_N-MTase"/>
</dbReference>
<dbReference type="Pfam" id="PF05033">
    <property type="entry name" value="Pre-SET"/>
    <property type="match status" value="1"/>
</dbReference>
<proteinExistence type="predicted"/>
<evidence type="ECO:0000256" key="5">
    <source>
        <dbReference type="ARBA" id="ARBA00022691"/>
    </source>
</evidence>
<name>A0ABR3FF84_9AGAR</name>
<sequence length="575" mass="64846">MDLDDDVLQTDADEGIWSYSDSASEEFDEADMDQDYTVDVVGEEIRNGELRHEVVWHGWQRGDGTSNTWKDEVDVEEWNEDAAKRRKKLAQESMDIQIWTDLNVVDTNTRLRAQAYDEKRRKRTEEPVTLAQQMQANLIKHGKATPAPAPAPRRAPQTARRGRPTVGVPSSATGRDRNTPEGGPSTSRATRTPQAQPRSHAPSPPSTDYMDVDSEEETAPRPRPSRKGKGKERVVYSPPPSPPRSSSSKGKEKVLSTPTQITMLTVHQSFDHIQETLSAEWTARAGRKGAAAITFVNDLDSEEIPALDSDFEYLENEFDYTAIKHEVPDPKWLFVYCEDRRCTDYDECNCLYNQEEKACAYDKSGRFIDNSEESDSPALVIECNAHCACDENCRNRVAQLPRKIPIEVFKTEKCGWGVRSPVDVKKGTVLGLYTGKIIDRDNAEVLKGEKKNYCFDMDGREDPEDPPDNSYTVDARTCGNWTRFLNHSCSANLKVYLAIWLTIPESNLPSLVYYATKDIRAGTEFTFDYDPRQAKLFKEKEKKGKKGKGKIKIPKGAIECECGTEACRGWVTVNC</sequence>
<dbReference type="Proteomes" id="UP001465976">
    <property type="component" value="Unassembled WGS sequence"/>
</dbReference>
<accession>A0ABR3FF84</accession>
<evidence type="ECO:0000313" key="12">
    <source>
        <dbReference type="EMBL" id="KAL0573929.1"/>
    </source>
</evidence>
<keyword evidence="5" id="KW-0949">S-adenosyl-L-methionine</keyword>
<feature type="region of interest" description="Disordered" evidence="8">
    <location>
        <begin position="140"/>
        <end position="255"/>
    </location>
</feature>
<keyword evidence="13" id="KW-1185">Reference proteome</keyword>
<evidence type="ECO:0008006" key="14">
    <source>
        <dbReference type="Google" id="ProtNLM"/>
    </source>
</evidence>
<evidence type="ECO:0000313" key="13">
    <source>
        <dbReference type="Proteomes" id="UP001465976"/>
    </source>
</evidence>
<keyword evidence="3" id="KW-0489">Methyltransferase</keyword>
<dbReference type="PROSITE" id="PS50867">
    <property type="entry name" value="PRE_SET"/>
    <property type="match status" value="1"/>
</dbReference>
<dbReference type="PROSITE" id="PS50280">
    <property type="entry name" value="SET"/>
    <property type="match status" value="1"/>
</dbReference>
<protein>
    <recommendedName>
        <fullName evidence="14">SET domain-containing protein</fullName>
    </recommendedName>
</protein>
<dbReference type="EMBL" id="JBAHYK010000446">
    <property type="protein sequence ID" value="KAL0573929.1"/>
    <property type="molecule type" value="Genomic_DNA"/>
</dbReference>
<dbReference type="PANTHER" id="PTHR46223">
    <property type="entry name" value="HISTONE-LYSINE N-METHYLTRANSFERASE SUV39H"/>
    <property type="match status" value="1"/>
</dbReference>
<reference evidence="12 13" key="1">
    <citation type="submission" date="2024-02" db="EMBL/GenBank/DDBJ databases">
        <title>A draft genome for the cacao thread blight pathogen Marasmius crinis-equi.</title>
        <authorList>
            <person name="Cohen S.P."/>
            <person name="Baruah I.K."/>
            <person name="Amoako-Attah I."/>
            <person name="Bukari Y."/>
            <person name="Meinhardt L.W."/>
            <person name="Bailey B.A."/>
        </authorList>
    </citation>
    <scope>NUCLEOTIDE SEQUENCE [LARGE SCALE GENOMIC DNA]</scope>
    <source>
        <strain evidence="12 13">GH-76</strain>
    </source>
</reference>
<evidence type="ECO:0000256" key="8">
    <source>
        <dbReference type="SAM" id="MobiDB-lite"/>
    </source>
</evidence>
<organism evidence="12 13">
    <name type="scientific">Marasmius crinis-equi</name>
    <dbReference type="NCBI Taxonomy" id="585013"/>
    <lineage>
        <taxon>Eukaryota</taxon>
        <taxon>Fungi</taxon>
        <taxon>Dikarya</taxon>
        <taxon>Basidiomycota</taxon>
        <taxon>Agaricomycotina</taxon>
        <taxon>Agaricomycetes</taxon>
        <taxon>Agaricomycetidae</taxon>
        <taxon>Agaricales</taxon>
        <taxon>Marasmiineae</taxon>
        <taxon>Marasmiaceae</taxon>
        <taxon>Marasmius</taxon>
    </lineage>
</organism>
<gene>
    <name evidence="12" type="ORF">V5O48_008026</name>
</gene>
<comment type="caution">
    <text evidence="12">The sequence shown here is derived from an EMBL/GenBank/DDBJ whole genome shotgun (WGS) entry which is preliminary data.</text>
</comment>
<feature type="compositionally biased region" description="Polar residues" evidence="8">
    <location>
        <begin position="184"/>
        <end position="197"/>
    </location>
</feature>
<comment type="subcellular location">
    <subcellularLocation>
        <location evidence="1">Chromosome</location>
    </subcellularLocation>
</comment>
<feature type="domain" description="SET" evidence="9">
    <location>
        <begin position="404"/>
        <end position="530"/>
    </location>
</feature>
<dbReference type="PANTHER" id="PTHR46223:SF3">
    <property type="entry name" value="HISTONE-LYSINE N-METHYLTRANSFERASE SET-23"/>
    <property type="match status" value="1"/>
</dbReference>
<evidence type="ECO:0000256" key="4">
    <source>
        <dbReference type="ARBA" id="ARBA00022679"/>
    </source>
</evidence>
<dbReference type="SMART" id="SM00317">
    <property type="entry name" value="SET"/>
    <property type="match status" value="1"/>
</dbReference>
<dbReference type="InterPro" id="IPR001214">
    <property type="entry name" value="SET_dom"/>
</dbReference>
<keyword evidence="2" id="KW-0158">Chromosome</keyword>
<dbReference type="InterPro" id="IPR003616">
    <property type="entry name" value="Post-SET_dom"/>
</dbReference>
<evidence type="ECO:0000256" key="2">
    <source>
        <dbReference type="ARBA" id="ARBA00022454"/>
    </source>
</evidence>
<dbReference type="InterPro" id="IPR046341">
    <property type="entry name" value="SET_dom_sf"/>
</dbReference>
<dbReference type="InterPro" id="IPR007728">
    <property type="entry name" value="Pre-SET_dom"/>
</dbReference>
<dbReference type="Pfam" id="PF00856">
    <property type="entry name" value="SET"/>
    <property type="match status" value="1"/>
</dbReference>
<keyword evidence="4" id="KW-0808">Transferase</keyword>
<evidence type="ECO:0000259" key="11">
    <source>
        <dbReference type="PROSITE" id="PS50868"/>
    </source>
</evidence>
<keyword evidence="7" id="KW-0862">Zinc</keyword>
<evidence type="ECO:0000259" key="10">
    <source>
        <dbReference type="PROSITE" id="PS50867"/>
    </source>
</evidence>
<feature type="domain" description="Post-SET" evidence="11">
    <location>
        <begin position="556"/>
        <end position="572"/>
    </location>
</feature>